<dbReference type="PANTHER" id="PTHR46528">
    <property type="entry name" value="PROTEIN SON"/>
    <property type="match status" value="1"/>
</dbReference>
<accession>A0A8S1EQQ4</accession>
<dbReference type="GO" id="GO:0003723">
    <property type="term" value="F:RNA binding"/>
    <property type="evidence" value="ECO:0007669"/>
    <property type="project" value="InterPro"/>
</dbReference>
<dbReference type="GO" id="GO:0051726">
    <property type="term" value="P:regulation of cell cycle"/>
    <property type="evidence" value="ECO:0007669"/>
    <property type="project" value="InterPro"/>
</dbReference>
<evidence type="ECO:0000259" key="2">
    <source>
        <dbReference type="Pfam" id="PF18876"/>
    </source>
</evidence>
<dbReference type="GO" id="GO:0005634">
    <property type="term" value="C:nucleus"/>
    <property type="evidence" value="ECO:0007669"/>
    <property type="project" value="InterPro"/>
</dbReference>
<comment type="caution">
    <text evidence="3">The sequence shown here is derived from an EMBL/GenBank/DDBJ whole genome shotgun (WGS) entry which is preliminary data.</text>
</comment>
<dbReference type="OrthoDB" id="5845605at2759"/>
<dbReference type="AlphaFoldDB" id="A0A8S1EQQ4"/>
<proteinExistence type="predicted"/>
<dbReference type="InterPro" id="IPR032922">
    <property type="entry name" value="SON"/>
</dbReference>
<feature type="compositionally biased region" description="Low complexity" evidence="1">
    <location>
        <begin position="708"/>
        <end position="724"/>
    </location>
</feature>
<feature type="region of interest" description="Disordered" evidence="1">
    <location>
        <begin position="708"/>
        <end position="733"/>
    </location>
</feature>
<feature type="compositionally biased region" description="Polar residues" evidence="1">
    <location>
        <begin position="451"/>
        <end position="461"/>
    </location>
</feature>
<dbReference type="GO" id="GO:0048024">
    <property type="term" value="P:regulation of mRNA splicing, via spliceosome"/>
    <property type="evidence" value="ECO:0007669"/>
    <property type="project" value="TreeGrafter"/>
</dbReference>
<feature type="region of interest" description="Disordered" evidence="1">
    <location>
        <begin position="167"/>
        <end position="212"/>
    </location>
</feature>
<feature type="compositionally biased region" description="Basic and acidic residues" evidence="1">
    <location>
        <begin position="436"/>
        <end position="449"/>
    </location>
</feature>
<keyword evidence="4" id="KW-1185">Reference proteome</keyword>
<feature type="compositionally biased region" description="Basic and acidic residues" evidence="1">
    <location>
        <begin position="175"/>
        <end position="191"/>
    </location>
</feature>
<feature type="region of interest" description="Disordered" evidence="1">
    <location>
        <begin position="248"/>
        <end position="484"/>
    </location>
</feature>
<sequence length="900" mass="100230">MEEDETTGDRPMRLRRELCDIFGSFETFHDRIIRHGMKYGVSKARIPGKTSPTNMTMTNSPNHVHVQHALQSMKYLVEERLPSLPATLPSLSAARRDQQMQHSSVPSTSSNQTADAESKKRKRRDNDNDEADTSDADRRKRSRFDRVDSEKSRIDYDRRNDSLLRDSLNRSNLNRRNEATETTANRRDKDNGTAAISPDSGVHSTENDMGDDNTSIEEILNIMKNIDGPPLSPLPDDCIARIRRKEEMKKRAEEEERRRKEEEEAAAAARKEKEEKRRKEEEEKRKKEDEAEKKRKCEAEKRRKEEESKKKPIKKLMDDDSTSSSASPSTSAANSARGSTSPPPQLSRQDPIPSVYINSEPSTSKKSAGVLSLKLLKSDKFKKLIKLAERNGCLVESIKEERKERKSNDEKSSKEHRKAPTPSPAPSKSSRPSSGMKEKEKEKEKEKSVRPPTSNSTNSLATPKANGSAKNTPSTRPPSSMSTNNEVINSAFANAMNLASTSTTSRSQTVTPRPEAAVRPTVVAAKTNFKCCYSRVRLTAPRRVPFPDIGLENPPSKADFYHGLAKSYKAKADENKDRVPKILDYMIAAVYFTLEAVSKQTKNSSERAYCTQLTRDSAELLRNCIHQAMRPTDDTLVMHFLPRLKVLGQAMLAIMHHHVYTFRSNHVIKWMNILESPEFLGTVQHNTTPQPIAETPCVNNKHLAVATGAPSGAPPGSSAGSTPGKMVANSPARTTNAGTTVANMLETNKEMVMVPAIIFETQRQQIKLMNSLVLAQKYWQEAKSLALYVDSEFLKGIEEVCGKTLTMDASIDCLATIVFTAVESLRAEFNEERVQPIKPSPTKMKPLFDYALKTGYFYTDRVHNTHPSTSSTSSTTTTASVVNSISSGAPPPVVTTASTA</sequence>
<reference evidence="3 4" key="1">
    <citation type="submission" date="2020-04" db="EMBL/GenBank/DDBJ databases">
        <authorList>
            <person name="Laetsch R D."/>
            <person name="Stevens L."/>
            <person name="Kumar S."/>
            <person name="Blaxter L. M."/>
        </authorList>
    </citation>
    <scope>NUCLEOTIDE SEQUENCE [LARGE SCALE GENOMIC DNA]</scope>
</reference>
<feature type="compositionally biased region" description="Basic and acidic residues" evidence="1">
    <location>
        <begin position="376"/>
        <end position="389"/>
    </location>
</feature>
<evidence type="ECO:0000256" key="1">
    <source>
        <dbReference type="SAM" id="MobiDB-lite"/>
    </source>
</evidence>
<feature type="compositionally biased region" description="Basic and acidic residues" evidence="1">
    <location>
        <begin position="248"/>
        <end position="262"/>
    </location>
</feature>
<dbReference type="Pfam" id="PF18876">
    <property type="entry name" value="AFF4_CHD"/>
    <property type="match status" value="1"/>
</dbReference>
<dbReference type="InterPro" id="IPR043640">
    <property type="entry name" value="AF4/FMR2_CHD"/>
</dbReference>
<feature type="compositionally biased region" description="Low complexity" evidence="1">
    <location>
        <begin position="471"/>
        <end position="484"/>
    </location>
</feature>
<dbReference type="PANTHER" id="PTHR46528:SF1">
    <property type="entry name" value="PROTEIN SON"/>
    <property type="match status" value="1"/>
</dbReference>
<dbReference type="EMBL" id="CADEPM010000003">
    <property type="protein sequence ID" value="CAB3402269.1"/>
    <property type="molecule type" value="Genomic_DNA"/>
</dbReference>
<evidence type="ECO:0000313" key="4">
    <source>
        <dbReference type="Proteomes" id="UP000494206"/>
    </source>
</evidence>
<feature type="domain" description="AF4/FMR2 C-terminal homology" evidence="2">
    <location>
        <begin position="549"/>
        <end position="828"/>
    </location>
</feature>
<dbReference type="Proteomes" id="UP000494206">
    <property type="component" value="Unassembled WGS sequence"/>
</dbReference>
<feature type="region of interest" description="Disordered" evidence="1">
    <location>
        <begin position="93"/>
        <end position="152"/>
    </location>
</feature>
<feature type="compositionally biased region" description="Basic and acidic residues" evidence="1">
    <location>
        <begin position="269"/>
        <end position="318"/>
    </location>
</feature>
<name>A0A8S1EQQ4_9PELO</name>
<gene>
    <name evidence="3" type="ORF">CBOVIS_LOCUS4907</name>
</gene>
<feature type="compositionally biased region" description="Polar residues" evidence="1">
    <location>
        <begin position="356"/>
        <end position="366"/>
    </location>
</feature>
<feature type="compositionally biased region" description="Basic and acidic residues" evidence="1">
    <location>
        <begin position="397"/>
        <end position="413"/>
    </location>
</feature>
<feature type="compositionally biased region" description="Polar residues" evidence="1">
    <location>
        <begin position="100"/>
        <end position="115"/>
    </location>
</feature>
<evidence type="ECO:0000313" key="3">
    <source>
        <dbReference type="EMBL" id="CAB3402269.1"/>
    </source>
</evidence>
<feature type="compositionally biased region" description="Low complexity" evidence="1">
    <location>
        <begin position="322"/>
        <end position="336"/>
    </location>
</feature>
<protein>
    <recommendedName>
        <fullName evidence="2">AF4/FMR2 C-terminal homology domain-containing protein</fullName>
    </recommendedName>
</protein>
<organism evidence="3 4">
    <name type="scientific">Caenorhabditis bovis</name>
    <dbReference type="NCBI Taxonomy" id="2654633"/>
    <lineage>
        <taxon>Eukaryota</taxon>
        <taxon>Metazoa</taxon>
        <taxon>Ecdysozoa</taxon>
        <taxon>Nematoda</taxon>
        <taxon>Chromadorea</taxon>
        <taxon>Rhabditida</taxon>
        <taxon>Rhabditina</taxon>
        <taxon>Rhabditomorpha</taxon>
        <taxon>Rhabditoidea</taxon>
        <taxon>Rhabditidae</taxon>
        <taxon>Peloderinae</taxon>
        <taxon>Caenorhabditis</taxon>
    </lineage>
</organism>